<organism evidence="13 14">
    <name type="scientific">Pichia kluyveri</name>
    <name type="common">Yeast</name>
    <dbReference type="NCBI Taxonomy" id="36015"/>
    <lineage>
        <taxon>Eukaryota</taxon>
        <taxon>Fungi</taxon>
        <taxon>Dikarya</taxon>
        <taxon>Ascomycota</taxon>
        <taxon>Saccharomycotina</taxon>
        <taxon>Pichiomycetes</taxon>
        <taxon>Pichiales</taxon>
        <taxon>Pichiaceae</taxon>
        <taxon>Pichia</taxon>
    </lineage>
</organism>
<evidence type="ECO:0000256" key="6">
    <source>
        <dbReference type="ARBA" id="ARBA00022737"/>
    </source>
</evidence>
<evidence type="ECO:0000256" key="8">
    <source>
        <dbReference type="ARBA" id="ARBA00023242"/>
    </source>
</evidence>
<evidence type="ECO:0000313" key="13">
    <source>
        <dbReference type="EMBL" id="GMM43495.1"/>
    </source>
</evidence>
<dbReference type="Pfam" id="PF03810">
    <property type="entry name" value="IBN_N"/>
    <property type="match status" value="1"/>
</dbReference>
<evidence type="ECO:0000256" key="1">
    <source>
        <dbReference type="ARBA" id="ARBA00004259"/>
    </source>
</evidence>
<dbReference type="InterPro" id="IPR021133">
    <property type="entry name" value="HEAT_type_2"/>
</dbReference>
<keyword evidence="4" id="KW-0813">Transport</keyword>
<comment type="subcellular location">
    <subcellularLocation>
        <location evidence="2">Cytoplasm</location>
    </subcellularLocation>
    <subcellularLocation>
        <location evidence="1">Nucleus envelope</location>
    </subcellularLocation>
</comment>
<sequence length="866" mass="96951">MDISNLLESAILSTDTSVRQNAEQQLQKLCEENWIQYIGLLIQVLGNESAKTEIRMLAGLNVKNQLTSKDQSKRSQQVERWIQLDNETKSHIKSITLNTLLSSDERVANQAATLVAAIAEIELPRSEWNDLIDIIVENTKPEKPVNVKRASLLTIGYICEAVDPSSPVVQSYSNGILIAIVQGAQQNEESLIVRKTALNALINSLEFIESNFQREGERNYIMQVVCEATTSSDSELQALAFGALAKIMSLYYDYMSVYMEKALYNLTVQGMRSSDDRVSCMAVEFWSTVCEEEIDIQLNKDSNEDFISYNFALIAINNVLPVLLELLTKQNDDFEDDTWTVSMAAAACLQLFAQNTGNYVVQPTLQFVEANLPSDNWRNREAAVMAFGSILDGPYKTELKSLITQALPPIVQLIKDENLQVKETVSWCLGRIAELVVDAIDINTMLPEIMKSLIDGLHDHPKIATNCCWTLINLTEQLSNNEESGSPNIISLYLNLIIPPLVELSAKDDNEYSSRTSAYETLSTIVLNSSDNDYPMIESIATETMNRLDHVINIQIKSQKGEINFSSEDKALLEELESNILSLLTNIIRRLDSNINNVSDMLMSKLLELLQIQSNDSIIEDDIFIAISAIASAINKNFEKYMSLFLPFLTKALENVDSTVCNSAIGLVVDISHSLGDSFIPYCQGFMSILGNIITNIDTRRELKPLILSCFGDIASSIGIEFIQYLDVVMNVCLSAQSIEPEDDSIETEDFILSLQSSVLDTYVGIITGLHDQPQAIINYLPQIFTFLTLIYGNSSLYNNDSVYRASVGLIGDIAQIFSNSHIEYFKQGWVTEFLKKAKNNPEYSQSTRDTAKWARDQQKILLSRL</sequence>
<dbReference type="EMBL" id="BTGB01000001">
    <property type="protein sequence ID" value="GMM43495.1"/>
    <property type="molecule type" value="Genomic_DNA"/>
</dbReference>
<evidence type="ECO:0000256" key="4">
    <source>
        <dbReference type="ARBA" id="ARBA00022448"/>
    </source>
</evidence>
<evidence type="ECO:0000256" key="7">
    <source>
        <dbReference type="ARBA" id="ARBA00022927"/>
    </source>
</evidence>
<accession>A0AAV5QWJ8</accession>
<dbReference type="PROSITE" id="PS50077">
    <property type="entry name" value="HEAT_REPEAT"/>
    <property type="match status" value="1"/>
</dbReference>
<reference evidence="13 14" key="1">
    <citation type="journal article" date="2023" name="Elife">
        <title>Identification of key yeast species and microbe-microbe interactions impacting larval growth of Drosophila in the wild.</title>
        <authorList>
            <person name="Mure A."/>
            <person name="Sugiura Y."/>
            <person name="Maeda R."/>
            <person name="Honda K."/>
            <person name="Sakurai N."/>
            <person name="Takahashi Y."/>
            <person name="Watada M."/>
            <person name="Katoh T."/>
            <person name="Gotoh A."/>
            <person name="Gotoh Y."/>
            <person name="Taniguchi I."/>
            <person name="Nakamura K."/>
            <person name="Hayashi T."/>
            <person name="Katayama T."/>
            <person name="Uemura T."/>
            <person name="Hattori Y."/>
        </authorList>
    </citation>
    <scope>NUCLEOTIDE SEQUENCE [LARGE SCALE GENOMIC DNA]</scope>
    <source>
        <strain evidence="13 14">PK-24</strain>
    </source>
</reference>
<dbReference type="Pfam" id="PF25574">
    <property type="entry name" value="TPR_IMB1"/>
    <property type="match status" value="1"/>
</dbReference>
<dbReference type="InterPro" id="IPR011989">
    <property type="entry name" value="ARM-like"/>
</dbReference>
<keyword evidence="6" id="KW-0677">Repeat</keyword>
<dbReference type="FunFam" id="1.25.10.10:FF:000027">
    <property type="entry name" value="Importin subunit beta-1"/>
    <property type="match status" value="1"/>
</dbReference>
<keyword evidence="7" id="KW-0653">Protein transport</keyword>
<dbReference type="GO" id="GO:0031267">
    <property type="term" value="F:small GTPase binding"/>
    <property type="evidence" value="ECO:0007669"/>
    <property type="project" value="InterPro"/>
</dbReference>
<dbReference type="Proteomes" id="UP001378960">
    <property type="component" value="Unassembled WGS sequence"/>
</dbReference>
<evidence type="ECO:0000259" key="12">
    <source>
        <dbReference type="PROSITE" id="PS50166"/>
    </source>
</evidence>
<evidence type="ECO:0000256" key="3">
    <source>
        <dbReference type="ARBA" id="ARBA00010907"/>
    </source>
</evidence>
<dbReference type="InterPro" id="IPR058584">
    <property type="entry name" value="IMB1_TNPO1-like_TPR"/>
</dbReference>
<name>A0AAV5QWJ8_PICKL</name>
<keyword evidence="8" id="KW-0539">Nucleus</keyword>
<evidence type="ECO:0000256" key="10">
    <source>
        <dbReference type="ARBA" id="ARBA00083566"/>
    </source>
</evidence>
<feature type="repeat" description="HEAT" evidence="11">
    <location>
        <begin position="406"/>
        <end position="444"/>
    </location>
</feature>
<dbReference type="SUPFAM" id="SSF48371">
    <property type="entry name" value="ARM repeat"/>
    <property type="match status" value="1"/>
</dbReference>
<dbReference type="Gene3D" id="1.25.10.10">
    <property type="entry name" value="Leucine-rich Repeat Variant"/>
    <property type="match status" value="1"/>
</dbReference>
<keyword evidence="14" id="KW-1185">Reference proteome</keyword>
<comment type="similarity">
    <text evidence="3">Belongs to the importin beta family. Importin beta-1 subfamily.</text>
</comment>
<evidence type="ECO:0000313" key="14">
    <source>
        <dbReference type="Proteomes" id="UP001378960"/>
    </source>
</evidence>
<dbReference type="GO" id="GO:0006606">
    <property type="term" value="P:protein import into nucleus"/>
    <property type="evidence" value="ECO:0007669"/>
    <property type="project" value="InterPro"/>
</dbReference>
<evidence type="ECO:0000256" key="11">
    <source>
        <dbReference type="PROSITE-ProRule" id="PRU00103"/>
    </source>
</evidence>
<comment type="caution">
    <text evidence="13">The sequence shown here is derived from an EMBL/GenBank/DDBJ whole genome shotgun (WGS) entry which is preliminary data.</text>
</comment>
<proteinExistence type="inferred from homology"/>
<dbReference type="InterPro" id="IPR040122">
    <property type="entry name" value="Importin_beta"/>
</dbReference>
<dbReference type="SMART" id="SM00913">
    <property type="entry name" value="IBN_N"/>
    <property type="match status" value="1"/>
</dbReference>
<evidence type="ECO:0000256" key="5">
    <source>
        <dbReference type="ARBA" id="ARBA00022490"/>
    </source>
</evidence>
<dbReference type="InterPro" id="IPR000225">
    <property type="entry name" value="Armadillo"/>
</dbReference>
<evidence type="ECO:0000256" key="9">
    <source>
        <dbReference type="ARBA" id="ARBA00079884"/>
    </source>
</evidence>
<dbReference type="SMART" id="SM00185">
    <property type="entry name" value="ARM"/>
    <property type="match status" value="3"/>
</dbReference>
<evidence type="ECO:0000256" key="2">
    <source>
        <dbReference type="ARBA" id="ARBA00004496"/>
    </source>
</evidence>
<dbReference type="AlphaFoldDB" id="A0AAV5QWJ8"/>
<dbReference type="GO" id="GO:0005635">
    <property type="term" value="C:nuclear envelope"/>
    <property type="evidence" value="ECO:0007669"/>
    <property type="project" value="UniProtKB-SubCell"/>
</dbReference>
<dbReference type="InterPro" id="IPR001494">
    <property type="entry name" value="Importin-beta_N"/>
</dbReference>
<dbReference type="PANTHER" id="PTHR10527">
    <property type="entry name" value="IMPORTIN BETA"/>
    <property type="match status" value="1"/>
</dbReference>
<protein>
    <recommendedName>
        <fullName evidence="9">Importin-95</fullName>
    </recommendedName>
    <alternativeName>
        <fullName evidence="10">Karyopherin-95</fullName>
    </alternativeName>
</protein>
<dbReference type="GO" id="GO:0005737">
    <property type="term" value="C:cytoplasm"/>
    <property type="evidence" value="ECO:0007669"/>
    <property type="project" value="UniProtKB-SubCell"/>
</dbReference>
<dbReference type="Pfam" id="PF13513">
    <property type="entry name" value="HEAT_EZ"/>
    <property type="match status" value="1"/>
</dbReference>
<keyword evidence="5" id="KW-0963">Cytoplasm</keyword>
<feature type="domain" description="Importin N-terminal" evidence="12">
    <location>
        <begin position="22"/>
        <end position="102"/>
    </location>
</feature>
<gene>
    <name evidence="13" type="ORF">DAPK24_000700</name>
</gene>
<dbReference type="PROSITE" id="PS50166">
    <property type="entry name" value="IMPORTIN_B_NT"/>
    <property type="match status" value="1"/>
</dbReference>
<dbReference type="InterPro" id="IPR016024">
    <property type="entry name" value="ARM-type_fold"/>
</dbReference>